<evidence type="ECO:0000259" key="1">
    <source>
        <dbReference type="Pfam" id="PF04083"/>
    </source>
</evidence>
<dbReference type="Proteomes" id="UP000694421">
    <property type="component" value="Unplaced"/>
</dbReference>
<dbReference type="Ensembl" id="ENSSMRT00000019320.1">
    <property type="protein sequence ID" value="ENSSMRP00000016510.1"/>
    <property type="gene ID" value="ENSSMRG00000012872.1"/>
</dbReference>
<dbReference type="InterPro" id="IPR006693">
    <property type="entry name" value="AB_hydrolase_lipase"/>
</dbReference>
<organism evidence="2 3">
    <name type="scientific">Salvator merianae</name>
    <name type="common">Argentine black and white tegu</name>
    <name type="synonym">Tupinambis merianae</name>
    <dbReference type="NCBI Taxonomy" id="96440"/>
    <lineage>
        <taxon>Eukaryota</taxon>
        <taxon>Metazoa</taxon>
        <taxon>Chordata</taxon>
        <taxon>Craniata</taxon>
        <taxon>Vertebrata</taxon>
        <taxon>Euteleostomi</taxon>
        <taxon>Lepidosauria</taxon>
        <taxon>Squamata</taxon>
        <taxon>Bifurcata</taxon>
        <taxon>Unidentata</taxon>
        <taxon>Episquamata</taxon>
        <taxon>Laterata</taxon>
        <taxon>Teiioidea</taxon>
        <taxon>Teiidae</taxon>
        <taxon>Salvator</taxon>
    </lineage>
</organism>
<dbReference type="Pfam" id="PF04083">
    <property type="entry name" value="Abhydro_lipase"/>
    <property type="match status" value="1"/>
</dbReference>
<dbReference type="InterPro" id="IPR029058">
    <property type="entry name" value="AB_hydrolase_fold"/>
</dbReference>
<reference evidence="2" key="2">
    <citation type="submission" date="2025-09" db="UniProtKB">
        <authorList>
            <consortium name="Ensembl"/>
        </authorList>
    </citation>
    <scope>IDENTIFICATION</scope>
</reference>
<accession>A0A8D0C2F2</accession>
<keyword evidence="3" id="KW-1185">Reference proteome</keyword>
<dbReference type="GO" id="GO:0006629">
    <property type="term" value="P:lipid metabolic process"/>
    <property type="evidence" value="ECO:0007669"/>
    <property type="project" value="InterPro"/>
</dbReference>
<dbReference type="SUPFAM" id="SSF53474">
    <property type="entry name" value="alpha/beta-Hydrolases"/>
    <property type="match status" value="1"/>
</dbReference>
<dbReference type="AlphaFoldDB" id="A0A8D0C2F2"/>
<dbReference type="Gene3D" id="3.40.50.1820">
    <property type="entry name" value="alpha/beta hydrolase"/>
    <property type="match status" value="2"/>
</dbReference>
<protein>
    <recommendedName>
        <fullName evidence="1">Partial AB-hydrolase lipase domain-containing protein</fullName>
    </recommendedName>
</protein>
<evidence type="ECO:0000313" key="2">
    <source>
        <dbReference type="Ensembl" id="ENSSMRP00000016510.1"/>
    </source>
</evidence>
<sequence>MQAFLLLPVNCFQPLRAGGFHHSNRCSFSTLQSERIRYWGYPAEEYEVLTEDGYFLSLNRIPGGAWERSLRVHASILLVHGFIMEGCVWISNPPNQSLGFILADASYDVWIGNVRGNTWSQKHIKYTIAQKEFWNFSFHEMGIYDLPAMIGFILQKTGQEKIYYAGHSQGNTIGMSTMNSAISYVDSEILCSFFLQSRTDVYFSTLPDYTSLKNVLHWRQAFFSQTNPPFYKIEEITVPIAVWAGGRDWLARSKEIFLFLPRIHNLILVKEFPDWNHWDFIWGIDAHQRLYVEVLALMEQ</sequence>
<dbReference type="OMA" id="ELNMTMF"/>
<proteinExistence type="predicted"/>
<dbReference type="PANTHER" id="PTHR11005">
    <property type="entry name" value="LYSOSOMAL ACID LIPASE-RELATED"/>
    <property type="match status" value="1"/>
</dbReference>
<reference evidence="2" key="1">
    <citation type="submission" date="2025-08" db="UniProtKB">
        <authorList>
            <consortium name="Ensembl"/>
        </authorList>
    </citation>
    <scope>IDENTIFICATION</scope>
</reference>
<evidence type="ECO:0000313" key="3">
    <source>
        <dbReference type="Proteomes" id="UP000694421"/>
    </source>
</evidence>
<name>A0A8D0C2F2_SALMN</name>
<dbReference type="GeneTree" id="ENSGT00940000156860"/>
<feature type="domain" description="Partial AB-hydrolase lipase" evidence="1">
    <location>
        <begin position="33"/>
        <end position="92"/>
    </location>
</feature>